<evidence type="ECO:0000256" key="2">
    <source>
        <dbReference type="ARBA" id="ARBA00022475"/>
    </source>
</evidence>
<feature type="non-terminal residue" evidence="10">
    <location>
        <position position="393"/>
    </location>
</feature>
<name>A0A2M7TLX7_UNCKA</name>
<feature type="transmembrane region" description="Helical" evidence="8">
    <location>
        <begin position="327"/>
        <end position="346"/>
    </location>
</feature>
<feature type="transmembrane region" description="Helical" evidence="8">
    <location>
        <begin position="268"/>
        <end position="289"/>
    </location>
</feature>
<organism evidence="10 11">
    <name type="scientific">candidate division WWE3 bacterium CG_4_10_14_0_2_um_filter_41_14</name>
    <dbReference type="NCBI Taxonomy" id="1975072"/>
    <lineage>
        <taxon>Bacteria</taxon>
        <taxon>Katanobacteria</taxon>
    </lineage>
</organism>
<proteinExistence type="predicted"/>
<keyword evidence="2" id="KW-1003">Cell membrane</keyword>
<feature type="transmembrane region" description="Helical" evidence="8">
    <location>
        <begin position="190"/>
        <end position="214"/>
    </location>
</feature>
<feature type="transmembrane region" description="Helical" evidence="8">
    <location>
        <begin position="137"/>
        <end position="155"/>
    </location>
</feature>
<accession>A0A2M7TLX7</accession>
<dbReference type="Proteomes" id="UP000228920">
    <property type="component" value="Unassembled WGS sequence"/>
</dbReference>
<dbReference type="Pfam" id="PF13231">
    <property type="entry name" value="PMT_2"/>
    <property type="match status" value="1"/>
</dbReference>
<gene>
    <name evidence="10" type="ORF">COY32_00490</name>
</gene>
<evidence type="ECO:0000256" key="3">
    <source>
        <dbReference type="ARBA" id="ARBA00022676"/>
    </source>
</evidence>
<evidence type="ECO:0000256" key="7">
    <source>
        <dbReference type="ARBA" id="ARBA00023136"/>
    </source>
</evidence>
<keyword evidence="5 8" id="KW-0812">Transmembrane</keyword>
<comment type="caution">
    <text evidence="10">The sequence shown here is derived from an EMBL/GenBank/DDBJ whole genome shotgun (WGS) entry which is preliminary data.</text>
</comment>
<dbReference type="PANTHER" id="PTHR33908:SF11">
    <property type="entry name" value="MEMBRANE PROTEIN"/>
    <property type="match status" value="1"/>
</dbReference>
<evidence type="ECO:0000256" key="4">
    <source>
        <dbReference type="ARBA" id="ARBA00022679"/>
    </source>
</evidence>
<keyword evidence="4" id="KW-0808">Transferase</keyword>
<feature type="transmembrane region" description="Helical" evidence="8">
    <location>
        <begin position="235"/>
        <end position="262"/>
    </location>
</feature>
<dbReference type="GO" id="GO:0016763">
    <property type="term" value="F:pentosyltransferase activity"/>
    <property type="evidence" value="ECO:0007669"/>
    <property type="project" value="TreeGrafter"/>
</dbReference>
<feature type="transmembrane region" description="Helical" evidence="8">
    <location>
        <begin position="110"/>
        <end position="131"/>
    </location>
</feature>
<dbReference type="InterPro" id="IPR050297">
    <property type="entry name" value="LipidA_mod_glycosyltrf_83"/>
</dbReference>
<reference evidence="11" key="1">
    <citation type="submission" date="2017-09" db="EMBL/GenBank/DDBJ databases">
        <title>Depth-based differentiation of microbial function through sediment-hosted aquifers and enrichment of novel symbionts in the deep terrestrial subsurface.</title>
        <authorList>
            <person name="Probst A.J."/>
            <person name="Ladd B."/>
            <person name="Jarett J.K."/>
            <person name="Geller-Mcgrath D.E."/>
            <person name="Sieber C.M.K."/>
            <person name="Emerson J.B."/>
            <person name="Anantharaman K."/>
            <person name="Thomas B.C."/>
            <person name="Malmstrom R."/>
            <person name="Stieglmeier M."/>
            <person name="Klingl A."/>
            <person name="Woyke T."/>
            <person name="Ryan C.M."/>
            <person name="Banfield J.F."/>
        </authorList>
    </citation>
    <scope>NUCLEOTIDE SEQUENCE [LARGE SCALE GENOMIC DNA]</scope>
</reference>
<feature type="transmembrane region" description="Helical" evidence="8">
    <location>
        <begin position="301"/>
        <end position="321"/>
    </location>
</feature>
<comment type="subcellular location">
    <subcellularLocation>
        <location evidence="1">Cell membrane</location>
        <topology evidence="1">Multi-pass membrane protein</topology>
    </subcellularLocation>
</comment>
<dbReference type="AlphaFoldDB" id="A0A2M7TLX7"/>
<evidence type="ECO:0000256" key="5">
    <source>
        <dbReference type="ARBA" id="ARBA00022692"/>
    </source>
</evidence>
<dbReference type="EMBL" id="PFNL01000011">
    <property type="protein sequence ID" value="PIZ48145.1"/>
    <property type="molecule type" value="Genomic_DNA"/>
</dbReference>
<evidence type="ECO:0000256" key="1">
    <source>
        <dbReference type="ARBA" id="ARBA00004651"/>
    </source>
</evidence>
<dbReference type="InterPro" id="IPR038731">
    <property type="entry name" value="RgtA/B/C-like"/>
</dbReference>
<evidence type="ECO:0000256" key="6">
    <source>
        <dbReference type="ARBA" id="ARBA00022989"/>
    </source>
</evidence>
<dbReference type="GO" id="GO:0005886">
    <property type="term" value="C:plasma membrane"/>
    <property type="evidence" value="ECO:0007669"/>
    <property type="project" value="UniProtKB-SubCell"/>
</dbReference>
<keyword evidence="7 8" id="KW-0472">Membrane</keyword>
<feature type="transmembrane region" description="Helical" evidence="8">
    <location>
        <begin position="358"/>
        <end position="379"/>
    </location>
</feature>
<dbReference type="GO" id="GO:0009103">
    <property type="term" value="P:lipopolysaccharide biosynthetic process"/>
    <property type="evidence" value="ECO:0007669"/>
    <property type="project" value="UniProtKB-ARBA"/>
</dbReference>
<evidence type="ECO:0000259" key="9">
    <source>
        <dbReference type="Pfam" id="PF13231"/>
    </source>
</evidence>
<feature type="transmembrane region" description="Helical" evidence="8">
    <location>
        <begin position="162"/>
        <end position="178"/>
    </location>
</feature>
<feature type="transmembrane region" description="Helical" evidence="8">
    <location>
        <begin position="6"/>
        <end position="24"/>
    </location>
</feature>
<protein>
    <recommendedName>
        <fullName evidence="9">Glycosyltransferase RgtA/B/C/D-like domain-containing protein</fullName>
    </recommendedName>
</protein>
<evidence type="ECO:0000313" key="10">
    <source>
        <dbReference type="EMBL" id="PIZ48145.1"/>
    </source>
</evidence>
<keyword evidence="6 8" id="KW-1133">Transmembrane helix</keyword>
<sequence length="393" mass="45789">MKKNRTELIILGLIVILGFGLRLIGIEKHLLWVDEAETVINSRQILEVGYPHGEYKGKPVFENASYIPSSSEKYEYESTNYFGSKYERNKGWLTYYYLAGFLRIFGFSNAVARLPFILLSLITVILIYYLGKKAFNANIGLLAAFIHAVNFWAIFYEKQARYYTLFILLSLLVVYFYYRLMAERKFVNYFWITIFLILLFHTHLVAAIAALAFVSYGELIAVRYNLLQLYQRWKYWVLIYITATFSWWLLVNGFLGIVLLPLNGANLGLWWSAMFFCYSLAYFAGRIFVKLITKRRLIINPAIKLLINYLIIYLAVAYFLIPQESFIARVFLPILPLLAMIVACLINQSAELFLGGQYLKAVVSVGFCFIIFIAGQSFFNDRFYRINVKEVDW</sequence>
<keyword evidence="3" id="KW-0328">Glycosyltransferase</keyword>
<evidence type="ECO:0000313" key="11">
    <source>
        <dbReference type="Proteomes" id="UP000228920"/>
    </source>
</evidence>
<evidence type="ECO:0000256" key="8">
    <source>
        <dbReference type="SAM" id="Phobius"/>
    </source>
</evidence>
<dbReference type="PANTHER" id="PTHR33908">
    <property type="entry name" value="MANNOSYLTRANSFERASE YKCB-RELATED"/>
    <property type="match status" value="1"/>
</dbReference>
<feature type="domain" description="Glycosyltransferase RgtA/B/C/D-like" evidence="9">
    <location>
        <begin position="93"/>
        <end position="246"/>
    </location>
</feature>